<dbReference type="EMBL" id="JAULSX010000008">
    <property type="protein sequence ID" value="KAK3486910.1"/>
    <property type="molecule type" value="Genomic_DNA"/>
</dbReference>
<dbReference type="PANTHER" id="PTHR33112">
    <property type="entry name" value="DOMAIN PROTEIN, PUTATIVE-RELATED"/>
    <property type="match status" value="1"/>
</dbReference>
<dbReference type="Pfam" id="PF06985">
    <property type="entry name" value="HET"/>
    <property type="match status" value="1"/>
</dbReference>
<evidence type="ECO:0000313" key="3">
    <source>
        <dbReference type="EMBL" id="KAK3486910.1"/>
    </source>
</evidence>
<feature type="region of interest" description="Disordered" evidence="1">
    <location>
        <begin position="34"/>
        <end position="69"/>
    </location>
</feature>
<dbReference type="InterPro" id="IPR010730">
    <property type="entry name" value="HET"/>
</dbReference>
<name>A0AAJ0I124_9PEZI</name>
<dbReference type="GeneID" id="87873118"/>
<proteinExistence type="predicted"/>
<evidence type="ECO:0000313" key="4">
    <source>
        <dbReference type="Proteomes" id="UP001285908"/>
    </source>
</evidence>
<keyword evidence="4" id="KW-1185">Reference proteome</keyword>
<accession>A0AAJ0I124</accession>
<comment type="caution">
    <text evidence="3">The sequence shown here is derived from an EMBL/GenBank/DDBJ whole genome shotgun (WGS) entry which is preliminary data.</text>
</comment>
<feature type="domain" description="Heterokaryon incompatibility" evidence="2">
    <location>
        <begin position="269"/>
        <end position="405"/>
    </location>
</feature>
<dbReference type="AlphaFoldDB" id="A0AAJ0I124"/>
<protein>
    <submittedName>
        <fullName evidence="3">HET-domain-containing protein</fullName>
    </submittedName>
</protein>
<sequence>MEGKQSRVRFADEDGGRLSTAYRQIVAKMPFLDVKEQEQQQQPEELQEEEEEQKQQEEVEVEEEEHEGSPNLCQRCKELDLDMIFNGLCLDLDSGSEMVLSLGILDKDSPCGLCQFFYSMRRPNLTGETTGFYHLRKYILENYHMPKIWSNRFSSYTVWAVDPGSGSQDLEWGGHGLSIQHMTDRPQLLFLPQSTQPCPYPEEWTFKGLPVSETSINYRLLRHWIMECEDHWGCRNSSSELINAYTGPTIRVIDCATRHIVDRQPGDRYIALSYVWGNQPLVGNKGSRVLPTNAPKVVEDAMVVVKRLGQQYLWVDQYCIDQHNDQDKHAQIKNMDRIYEGSHATIVAFSGVDSSSGLPGVSSIPRTRQHRFTSSKVTLLGFTPPITRQPLDASIWMKRGWTFQEALLSRRLLIFTQEQVYFLCSRGWWVESCTRRSWMRNTTNKFKPFLPLATVMTVKSASASTIHWAIKILLA</sequence>
<dbReference type="RefSeq" id="XP_062689467.1">
    <property type="nucleotide sequence ID" value="XM_062835496.1"/>
</dbReference>
<feature type="compositionally biased region" description="Acidic residues" evidence="1">
    <location>
        <begin position="45"/>
        <end position="66"/>
    </location>
</feature>
<reference evidence="3 4" key="1">
    <citation type="journal article" date="2023" name="Mol. Phylogenet. Evol.">
        <title>Genome-scale phylogeny and comparative genomics of the fungal order Sordariales.</title>
        <authorList>
            <person name="Hensen N."/>
            <person name="Bonometti L."/>
            <person name="Westerberg I."/>
            <person name="Brannstrom I.O."/>
            <person name="Guillou S."/>
            <person name="Cros-Aarteil S."/>
            <person name="Calhoun S."/>
            <person name="Haridas S."/>
            <person name="Kuo A."/>
            <person name="Mondo S."/>
            <person name="Pangilinan J."/>
            <person name="Riley R."/>
            <person name="LaButti K."/>
            <person name="Andreopoulos B."/>
            <person name="Lipzen A."/>
            <person name="Chen C."/>
            <person name="Yan M."/>
            <person name="Daum C."/>
            <person name="Ng V."/>
            <person name="Clum A."/>
            <person name="Steindorff A."/>
            <person name="Ohm R.A."/>
            <person name="Martin F."/>
            <person name="Silar P."/>
            <person name="Natvig D.O."/>
            <person name="Lalanne C."/>
            <person name="Gautier V."/>
            <person name="Ament-Velasquez S.L."/>
            <person name="Kruys A."/>
            <person name="Hutchinson M.I."/>
            <person name="Powell A.J."/>
            <person name="Barry K."/>
            <person name="Miller A.N."/>
            <person name="Grigoriev I.V."/>
            <person name="Debuchy R."/>
            <person name="Gladieux P."/>
            <person name="Hiltunen Thoren M."/>
            <person name="Johannesson H."/>
        </authorList>
    </citation>
    <scope>NUCLEOTIDE SEQUENCE [LARGE SCALE GENOMIC DNA]</scope>
    <source>
        <strain evidence="3 4">FGSC 10403</strain>
    </source>
</reference>
<organism evidence="3 4">
    <name type="scientific">Neurospora hispaniola</name>
    <dbReference type="NCBI Taxonomy" id="588809"/>
    <lineage>
        <taxon>Eukaryota</taxon>
        <taxon>Fungi</taxon>
        <taxon>Dikarya</taxon>
        <taxon>Ascomycota</taxon>
        <taxon>Pezizomycotina</taxon>
        <taxon>Sordariomycetes</taxon>
        <taxon>Sordariomycetidae</taxon>
        <taxon>Sordariales</taxon>
        <taxon>Sordariaceae</taxon>
        <taxon>Neurospora</taxon>
    </lineage>
</organism>
<evidence type="ECO:0000256" key="1">
    <source>
        <dbReference type="SAM" id="MobiDB-lite"/>
    </source>
</evidence>
<gene>
    <name evidence="3" type="ORF">B0T23DRAFT_325301</name>
</gene>
<dbReference type="PANTHER" id="PTHR33112:SF12">
    <property type="entry name" value="HETEROKARYON INCOMPATIBILITY DOMAIN-CONTAINING PROTEIN"/>
    <property type="match status" value="1"/>
</dbReference>
<evidence type="ECO:0000259" key="2">
    <source>
        <dbReference type="Pfam" id="PF06985"/>
    </source>
</evidence>
<dbReference type="Proteomes" id="UP001285908">
    <property type="component" value="Unassembled WGS sequence"/>
</dbReference>